<dbReference type="AlphaFoldDB" id="A0A2T0T6V3"/>
<name>A0A2T0T6V3_9PSEU</name>
<evidence type="ECO:0000313" key="3">
    <source>
        <dbReference type="Proteomes" id="UP000239494"/>
    </source>
</evidence>
<gene>
    <name evidence="2" type="ORF">CLV43_105135</name>
</gene>
<dbReference type="OrthoDB" id="3633119at2"/>
<dbReference type="PANTHER" id="PTHR33495:SF2">
    <property type="entry name" value="ANTI-SIGMA FACTOR ANTAGONIST TM_1081-RELATED"/>
    <property type="match status" value="1"/>
</dbReference>
<dbReference type="GO" id="GO:0043856">
    <property type="term" value="F:anti-sigma factor antagonist activity"/>
    <property type="evidence" value="ECO:0007669"/>
    <property type="project" value="TreeGrafter"/>
</dbReference>
<feature type="domain" description="STAS" evidence="1">
    <location>
        <begin position="4"/>
        <end position="113"/>
    </location>
</feature>
<dbReference type="PANTHER" id="PTHR33495">
    <property type="entry name" value="ANTI-SIGMA FACTOR ANTAGONIST TM_1081-RELATED-RELATED"/>
    <property type="match status" value="1"/>
</dbReference>
<accession>A0A2T0T6V3</accession>
<dbReference type="InterPro" id="IPR036513">
    <property type="entry name" value="STAS_dom_sf"/>
</dbReference>
<protein>
    <submittedName>
        <fullName evidence="2">Anti-sigma B factor antagonist</fullName>
    </submittedName>
</protein>
<organism evidence="2 3">
    <name type="scientific">Umezawaea tangerina</name>
    <dbReference type="NCBI Taxonomy" id="84725"/>
    <lineage>
        <taxon>Bacteria</taxon>
        <taxon>Bacillati</taxon>
        <taxon>Actinomycetota</taxon>
        <taxon>Actinomycetes</taxon>
        <taxon>Pseudonocardiales</taxon>
        <taxon>Pseudonocardiaceae</taxon>
        <taxon>Umezawaea</taxon>
    </lineage>
</organism>
<proteinExistence type="predicted"/>
<dbReference type="PROSITE" id="PS50801">
    <property type="entry name" value="STAS"/>
    <property type="match status" value="1"/>
</dbReference>
<dbReference type="EMBL" id="PVTF01000005">
    <property type="protein sequence ID" value="PRY41377.1"/>
    <property type="molecule type" value="Genomic_DNA"/>
</dbReference>
<dbReference type="Gene3D" id="3.30.750.24">
    <property type="entry name" value="STAS domain"/>
    <property type="match status" value="1"/>
</dbReference>
<evidence type="ECO:0000313" key="2">
    <source>
        <dbReference type="EMBL" id="PRY41377.1"/>
    </source>
</evidence>
<dbReference type="Pfam" id="PF01740">
    <property type="entry name" value="STAS"/>
    <property type="match status" value="1"/>
</dbReference>
<comment type="caution">
    <text evidence="2">The sequence shown here is derived from an EMBL/GenBank/DDBJ whole genome shotgun (WGS) entry which is preliminary data.</text>
</comment>
<dbReference type="Proteomes" id="UP000239494">
    <property type="component" value="Unassembled WGS sequence"/>
</dbReference>
<keyword evidence="3" id="KW-1185">Reference proteome</keyword>
<evidence type="ECO:0000259" key="1">
    <source>
        <dbReference type="PROSITE" id="PS50801"/>
    </source>
</evidence>
<sequence length="123" mass="12748">MTNVPPPTTAAEDVVVVVSGGDLDMDGASDLSIDLGLAISARPRAVIADLTAVRFLSAAGLSALERAHHHADAVHSRLAVVAAQRCVLLPLALTRLDAVLTMFRDLSAARTFVNDLLGAELGP</sequence>
<dbReference type="InterPro" id="IPR002645">
    <property type="entry name" value="STAS_dom"/>
</dbReference>
<reference evidence="2 3" key="1">
    <citation type="submission" date="2018-03" db="EMBL/GenBank/DDBJ databases">
        <title>Genomic Encyclopedia of Archaeal and Bacterial Type Strains, Phase II (KMG-II): from individual species to whole genera.</title>
        <authorList>
            <person name="Goeker M."/>
        </authorList>
    </citation>
    <scope>NUCLEOTIDE SEQUENCE [LARGE SCALE GENOMIC DNA]</scope>
    <source>
        <strain evidence="2 3">DSM 44720</strain>
    </source>
</reference>
<dbReference type="SUPFAM" id="SSF52091">
    <property type="entry name" value="SpoIIaa-like"/>
    <property type="match status" value="1"/>
</dbReference>
<dbReference type="CDD" id="cd07043">
    <property type="entry name" value="STAS_anti-anti-sigma_factors"/>
    <property type="match status" value="1"/>
</dbReference>
<dbReference type="RefSeq" id="WP_106188414.1">
    <property type="nucleotide sequence ID" value="NZ_PVTF01000005.1"/>
</dbReference>